<proteinExistence type="predicted"/>
<evidence type="ECO:0008006" key="3">
    <source>
        <dbReference type="Google" id="ProtNLM"/>
    </source>
</evidence>
<name>A0ABR7D9N6_9CLOT</name>
<comment type="caution">
    <text evidence="1">The sequence shown here is derived from an EMBL/GenBank/DDBJ whole genome shotgun (WGS) entry which is preliminary data.</text>
</comment>
<sequence length="130" mass="15163">MKHLSENLEKIVEEFLEKNVPDETKHDFIIAAIHFNINLNVCTKYDLMRIDHKAKELADVEKNEILTNAAIYSYALFRAINHNEVSEKEVVKIKSALMNISTCITEYMTYRIDENTLNKQLYDELLELGV</sequence>
<dbReference type="EMBL" id="JACOOO010000004">
    <property type="protein sequence ID" value="MBC5628099.1"/>
    <property type="molecule type" value="Genomic_DNA"/>
</dbReference>
<gene>
    <name evidence="1" type="ORF">H8S20_04240</name>
</gene>
<protein>
    <recommendedName>
        <fullName evidence="3">Phage protein</fullName>
    </recommendedName>
</protein>
<keyword evidence="2" id="KW-1185">Reference proteome</keyword>
<accession>A0ABR7D9N6</accession>
<organism evidence="1 2">
    <name type="scientific">Clostridium hominis</name>
    <dbReference type="NCBI Taxonomy" id="2763036"/>
    <lineage>
        <taxon>Bacteria</taxon>
        <taxon>Bacillati</taxon>
        <taxon>Bacillota</taxon>
        <taxon>Clostridia</taxon>
        <taxon>Eubacteriales</taxon>
        <taxon>Clostridiaceae</taxon>
        <taxon>Clostridium</taxon>
    </lineage>
</organism>
<evidence type="ECO:0000313" key="1">
    <source>
        <dbReference type="EMBL" id="MBC5628099.1"/>
    </source>
</evidence>
<evidence type="ECO:0000313" key="2">
    <source>
        <dbReference type="Proteomes" id="UP000596929"/>
    </source>
</evidence>
<dbReference type="Proteomes" id="UP000596929">
    <property type="component" value="Unassembled WGS sequence"/>
</dbReference>
<dbReference type="RefSeq" id="WP_032120076.1">
    <property type="nucleotide sequence ID" value="NZ_JACOOO010000004.1"/>
</dbReference>
<reference evidence="1 2" key="1">
    <citation type="submission" date="2020-08" db="EMBL/GenBank/DDBJ databases">
        <title>Genome public.</title>
        <authorList>
            <person name="Liu C."/>
            <person name="Sun Q."/>
        </authorList>
    </citation>
    <scope>NUCLEOTIDE SEQUENCE [LARGE SCALE GENOMIC DNA]</scope>
    <source>
        <strain evidence="1 2">NSJ-6</strain>
    </source>
</reference>